<dbReference type="AlphaFoldDB" id="A0A1G2HSV9"/>
<proteinExistence type="predicted"/>
<dbReference type="EMBL" id="MHOM01000005">
    <property type="protein sequence ID" value="OGZ65515.1"/>
    <property type="molecule type" value="Genomic_DNA"/>
</dbReference>
<evidence type="ECO:0000313" key="2">
    <source>
        <dbReference type="Proteomes" id="UP000177190"/>
    </source>
</evidence>
<sequence>MKNWSTNTKKLKQNKDKFAVWKLEQLVNFGLGKKKIKKSELKKYWNVIDIDPLKRKFLSLFIK</sequence>
<protein>
    <submittedName>
        <fullName evidence="1">Uncharacterized protein</fullName>
    </submittedName>
</protein>
<reference evidence="1 2" key="1">
    <citation type="journal article" date="2016" name="Nat. Commun.">
        <title>Thousands of microbial genomes shed light on interconnected biogeochemical processes in an aquifer system.</title>
        <authorList>
            <person name="Anantharaman K."/>
            <person name="Brown C.T."/>
            <person name="Hug L.A."/>
            <person name="Sharon I."/>
            <person name="Castelle C.J."/>
            <person name="Probst A.J."/>
            <person name="Thomas B.C."/>
            <person name="Singh A."/>
            <person name="Wilkins M.J."/>
            <person name="Karaoz U."/>
            <person name="Brodie E.L."/>
            <person name="Williams K.H."/>
            <person name="Hubbard S.S."/>
            <person name="Banfield J.F."/>
        </authorList>
    </citation>
    <scope>NUCLEOTIDE SEQUENCE [LARGE SCALE GENOMIC DNA]</scope>
</reference>
<organism evidence="1 2">
    <name type="scientific">Candidatus Staskawiczbacteria bacterium RIFCSPHIGHO2_01_FULL_36_16</name>
    <dbReference type="NCBI Taxonomy" id="1802200"/>
    <lineage>
        <taxon>Bacteria</taxon>
        <taxon>Candidatus Staskawicziibacteriota</taxon>
    </lineage>
</organism>
<accession>A0A1G2HSV9</accession>
<evidence type="ECO:0000313" key="1">
    <source>
        <dbReference type="EMBL" id="OGZ65515.1"/>
    </source>
</evidence>
<dbReference type="STRING" id="1802200.A2812_00040"/>
<comment type="caution">
    <text evidence="1">The sequence shown here is derived from an EMBL/GenBank/DDBJ whole genome shotgun (WGS) entry which is preliminary data.</text>
</comment>
<dbReference type="Proteomes" id="UP000177190">
    <property type="component" value="Unassembled WGS sequence"/>
</dbReference>
<name>A0A1G2HSV9_9BACT</name>
<gene>
    <name evidence="1" type="ORF">A2812_00040</name>
</gene>